<keyword evidence="4" id="KW-0862">Zinc</keyword>
<dbReference type="AlphaFoldDB" id="A0A453F7N2"/>
<keyword evidence="10" id="KW-1185">Reference proteome</keyword>
<evidence type="ECO:0000256" key="3">
    <source>
        <dbReference type="ARBA" id="ARBA00022771"/>
    </source>
</evidence>
<dbReference type="PANTHER" id="PTHR10634">
    <property type="entry name" value="AN1-TYPE ZINC FINGER PROTEIN"/>
    <property type="match status" value="1"/>
</dbReference>
<dbReference type="PROSITE" id="PS51039">
    <property type="entry name" value="ZF_AN1"/>
    <property type="match status" value="1"/>
</dbReference>
<dbReference type="Proteomes" id="UP000015105">
    <property type="component" value="Chromosome 3D"/>
</dbReference>
<evidence type="ECO:0000256" key="2">
    <source>
        <dbReference type="ARBA" id="ARBA00022723"/>
    </source>
</evidence>
<evidence type="ECO:0000256" key="6">
    <source>
        <dbReference type="PROSITE-ProRule" id="PRU00449"/>
    </source>
</evidence>
<evidence type="ECO:0000259" key="7">
    <source>
        <dbReference type="PROSITE" id="PS51036"/>
    </source>
</evidence>
<dbReference type="Pfam" id="PF01754">
    <property type="entry name" value="zf-A20"/>
    <property type="match status" value="1"/>
</dbReference>
<feature type="domain" description="AN1-type" evidence="8">
    <location>
        <begin position="111"/>
        <end position="157"/>
    </location>
</feature>
<evidence type="ECO:0000313" key="10">
    <source>
        <dbReference type="Proteomes" id="UP000015105"/>
    </source>
</evidence>
<keyword evidence="2" id="KW-0479">Metal-binding</keyword>
<dbReference type="EnsemblPlants" id="AET3Gv20602500.1">
    <property type="protein sequence ID" value="AET3Gv20602500.1"/>
    <property type="gene ID" value="AET3Gv20602500"/>
</dbReference>
<sequence length="176" mass="18877">PPPSGNLLYQVASVHSLLPPLPDSDPQPPSRPRACFVVQTMEQGSKNPDDPGQLPLPCASGCGFFGSPDTGGLCSKCFRDSLRRAEALAQLELQAAAATSKEVEEEGARRAKARGRCASCGRKVGLMGFECRCGGVFCGEHRYSDRHDCCYDYRGAGRDAISQANPVVRADKVDKF</sequence>
<feature type="domain" description="A20-type" evidence="7">
    <location>
        <begin position="52"/>
        <end position="86"/>
    </location>
</feature>
<keyword evidence="5" id="KW-0346">Stress response</keyword>
<protein>
    <recommendedName>
        <fullName evidence="11">AN1-type domain-containing protein</fullName>
    </recommendedName>
</protein>
<reference evidence="9" key="3">
    <citation type="journal article" date="2017" name="Nature">
        <title>Genome sequence of the progenitor of the wheat D genome Aegilops tauschii.</title>
        <authorList>
            <person name="Luo M.C."/>
            <person name="Gu Y.Q."/>
            <person name="Puiu D."/>
            <person name="Wang H."/>
            <person name="Twardziok S.O."/>
            <person name="Deal K.R."/>
            <person name="Huo N."/>
            <person name="Zhu T."/>
            <person name="Wang L."/>
            <person name="Wang Y."/>
            <person name="McGuire P.E."/>
            <person name="Liu S."/>
            <person name="Long H."/>
            <person name="Ramasamy R.K."/>
            <person name="Rodriguez J.C."/>
            <person name="Van S.L."/>
            <person name="Yuan L."/>
            <person name="Wang Z."/>
            <person name="Xia Z."/>
            <person name="Xiao L."/>
            <person name="Anderson O.D."/>
            <person name="Ouyang S."/>
            <person name="Liang Y."/>
            <person name="Zimin A.V."/>
            <person name="Pertea G."/>
            <person name="Qi P."/>
            <person name="Bennetzen J.L."/>
            <person name="Dai X."/>
            <person name="Dawson M.W."/>
            <person name="Muller H.G."/>
            <person name="Kugler K."/>
            <person name="Rivarola-Duarte L."/>
            <person name="Spannagl M."/>
            <person name="Mayer K.F.X."/>
            <person name="Lu F.H."/>
            <person name="Bevan M.W."/>
            <person name="Leroy P."/>
            <person name="Li P."/>
            <person name="You F.M."/>
            <person name="Sun Q."/>
            <person name="Liu Z."/>
            <person name="Lyons E."/>
            <person name="Wicker T."/>
            <person name="Salzberg S.L."/>
            <person name="Devos K.M."/>
            <person name="Dvorak J."/>
        </authorList>
    </citation>
    <scope>NUCLEOTIDE SEQUENCE [LARGE SCALE GENOMIC DNA]</scope>
    <source>
        <strain evidence="9">cv. AL8/78</strain>
    </source>
</reference>
<organism evidence="9 10">
    <name type="scientific">Aegilops tauschii subsp. strangulata</name>
    <name type="common">Goatgrass</name>
    <dbReference type="NCBI Taxonomy" id="200361"/>
    <lineage>
        <taxon>Eukaryota</taxon>
        <taxon>Viridiplantae</taxon>
        <taxon>Streptophyta</taxon>
        <taxon>Embryophyta</taxon>
        <taxon>Tracheophyta</taxon>
        <taxon>Spermatophyta</taxon>
        <taxon>Magnoliopsida</taxon>
        <taxon>Liliopsida</taxon>
        <taxon>Poales</taxon>
        <taxon>Poaceae</taxon>
        <taxon>BOP clade</taxon>
        <taxon>Pooideae</taxon>
        <taxon>Triticodae</taxon>
        <taxon>Triticeae</taxon>
        <taxon>Triticinae</taxon>
        <taxon>Aegilops</taxon>
    </lineage>
</organism>
<dbReference type="SUPFAM" id="SSF118310">
    <property type="entry name" value="AN1-like Zinc finger"/>
    <property type="match status" value="1"/>
</dbReference>
<dbReference type="SUPFAM" id="SSF57716">
    <property type="entry name" value="Glucocorticoid receptor-like (DNA-binding domain)"/>
    <property type="match status" value="1"/>
</dbReference>
<evidence type="ECO:0008006" key="11">
    <source>
        <dbReference type="Google" id="ProtNLM"/>
    </source>
</evidence>
<name>A0A453F7N2_AEGTS</name>
<dbReference type="GO" id="GO:0008270">
    <property type="term" value="F:zinc ion binding"/>
    <property type="evidence" value="ECO:0007669"/>
    <property type="project" value="UniProtKB-KW"/>
</dbReference>
<dbReference type="SMART" id="SM00154">
    <property type="entry name" value="ZnF_AN1"/>
    <property type="match status" value="1"/>
</dbReference>
<dbReference type="PANTHER" id="PTHR10634:SF142">
    <property type="entry name" value="ZINC FINGER A20 AND AN1 DOMAIN-CONTAINING STRESS-ASSOCIATED PROTEIN 2"/>
    <property type="match status" value="1"/>
</dbReference>
<comment type="function">
    <text evidence="1">May be involved in environmental stress response.</text>
</comment>
<reference evidence="10" key="2">
    <citation type="journal article" date="2017" name="Nat. Plants">
        <title>The Aegilops tauschii genome reveals multiple impacts of transposons.</title>
        <authorList>
            <person name="Zhao G."/>
            <person name="Zou C."/>
            <person name="Li K."/>
            <person name="Wang K."/>
            <person name="Li T."/>
            <person name="Gao L."/>
            <person name="Zhang X."/>
            <person name="Wang H."/>
            <person name="Yang Z."/>
            <person name="Liu X."/>
            <person name="Jiang W."/>
            <person name="Mao L."/>
            <person name="Kong X."/>
            <person name="Jiao Y."/>
            <person name="Jia J."/>
        </authorList>
    </citation>
    <scope>NUCLEOTIDE SEQUENCE [LARGE SCALE GENOMIC DNA]</scope>
    <source>
        <strain evidence="10">cv. AL8/78</strain>
    </source>
</reference>
<dbReference type="InterPro" id="IPR050652">
    <property type="entry name" value="AN1_A20_ZnFinger"/>
</dbReference>
<dbReference type="GO" id="GO:0003677">
    <property type="term" value="F:DNA binding"/>
    <property type="evidence" value="ECO:0007669"/>
    <property type="project" value="InterPro"/>
</dbReference>
<accession>A0A453F7N2</accession>
<dbReference type="STRING" id="200361.A0A453F7N2"/>
<evidence type="ECO:0000259" key="8">
    <source>
        <dbReference type="PROSITE" id="PS51039"/>
    </source>
</evidence>
<dbReference type="Gramene" id="AET3Gv20602500.1">
    <property type="protein sequence ID" value="AET3Gv20602500.1"/>
    <property type="gene ID" value="AET3Gv20602500"/>
</dbReference>
<proteinExistence type="predicted"/>
<dbReference type="Gene3D" id="1.20.5.4770">
    <property type="match status" value="1"/>
</dbReference>
<dbReference type="InterPro" id="IPR000058">
    <property type="entry name" value="Znf_AN1"/>
</dbReference>
<reference evidence="9" key="5">
    <citation type="journal article" date="2021" name="G3 (Bethesda)">
        <title>Aegilops tauschii genome assembly Aet v5.0 features greater sequence contiguity and improved annotation.</title>
        <authorList>
            <person name="Wang L."/>
            <person name="Zhu T."/>
            <person name="Rodriguez J.C."/>
            <person name="Deal K.R."/>
            <person name="Dubcovsky J."/>
            <person name="McGuire P.E."/>
            <person name="Lux T."/>
            <person name="Spannagl M."/>
            <person name="Mayer K.F.X."/>
            <person name="Baldrich P."/>
            <person name="Meyers B.C."/>
            <person name="Huo N."/>
            <person name="Gu Y.Q."/>
            <person name="Zhou H."/>
            <person name="Devos K.M."/>
            <person name="Bennetzen J.L."/>
            <person name="Unver T."/>
            <person name="Budak H."/>
            <person name="Gulick P.J."/>
            <person name="Galiba G."/>
            <person name="Kalapos B."/>
            <person name="Nelson D.R."/>
            <person name="Li P."/>
            <person name="You F.M."/>
            <person name="Luo M.C."/>
            <person name="Dvorak J."/>
        </authorList>
    </citation>
    <scope>NUCLEOTIDE SEQUENCE [LARGE SCALE GENOMIC DNA]</scope>
    <source>
        <strain evidence="9">cv. AL8/78</strain>
    </source>
</reference>
<dbReference type="Pfam" id="PF01428">
    <property type="entry name" value="zf-AN1"/>
    <property type="match status" value="1"/>
</dbReference>
<dbReference type="InterPro" id="IPR002653">
    <property type="entry name" value="Znf_A20"/>
</dbReference>
<reference evidence="10" key="1">
    <citation type="journal article" date="2014" name="Science">
        <title>Ancient hybridizations among the ancestral genomes of bread wheat.</title>
        <authorList>
            <consortium name="International Wheat Genome Sequencing Consortium,"/>
            <person name="Marcussen T."/>
            <person name="Sandve S.R."/>
            <person name="Heier L."/>
            <person name="Spannagl M."/>
            <person name="Pfeifer M."/>
            <person name="Jakobsen K.S."/>
            <person name="Wulff B.B."/>
            <person name="Steuernagel B."/>
            <person name="Mayer K.F."/>
            <person name="Olsen O.A."/>
        </authorList>
    </citation>
    <scope>NUCLEOTIDE SEQUENCE [LARGE SCALE GENOMIC DNA]</scope>
    <source>
        <strain evidence="10">cv. AL8/78</strain>
    </source>
</reference>
<evidence type="ECO:0000256" key="5">
    <source>
        <dbReference type="ARBA" id="ARBA00023016"/>
    </source>
</evidence>
<dbReference type="InterPro" id="IPR035896">
    <property type="entry name" value="AN1-like_Znf"/>
</dbReference>
<evidence type="ECO:0000313" key="9">
    <source>
        <dbReference type="EnsemblPlants" id="AET3Gv20602500.1"/>
    </source>
</evidence>
<dbReference type="PROSITE" id="PS51036">
    <property type="entry name" value="ZF_A20"/>
    <property type="match status" value="1"/>
</dbReference>
<dbReference type="Gene3D" id="4.10.1110.10">
    <property type="entry name" value="AN1-like Zinc finger"/>
    <property type="match status" value="1"/>
</dbReference>
<evidence type="ECO:0000256" key="4">
    <source>
        <dbReference type="ARBA" id="ARBA00022833"/>
    </source>
</evidence>
<dbReference type="SMART" id="SM00259">
    <property type="entry name" value="ZnF_A20"/>
    <property type="match status" value="1"/>
</dbReference>
<evidence type="ECO:0000256" key="1">
    <source>
        <dbReference type="ARBA" id="ARBA00003732"/>
    </source>
</evidence>
<dbReference type="FunFam" id="4.10.1110.10:FF:000001">
    <property type="entry name" value="Zinc finger AN1-type containing 6"/>
    <property type="match status" value="1"/>
</dbReference>
<reference evidence="9" key="4">
    <citation type="submission" date="2019-03" db="UniProtKB">
        <authorList>
            <consortium name="EnsemblPlants"/>
        </authorList>
    </citation>
    <scope>IDENTIFICATION</scope>
</reference>
<keyword evidence="3 6" id="KW-0863">Zinc-finger</keyword>